<keyword evidence="5 9" id="KW-0732">Signal</keyword>
<evidence type="ECO:0000256" key="7">
    <source>
        <dbReference type="ARBA" id="ARBA00023239"/>
    </source>
</evidence>
<evidence type="ECO:0000256" key="2">
    <source>
        <dbReference type="ARBA" id="ARBA00004613"/>
    </source>
</evidence>
<feature type="domain" description="Right handed beta helix" evidence="10">
    <location>
        <begin position="95"/>
        <end position="219"/>
    </location>
</feature>
<evidence type="ECO:0000256" key="3">
    <source>
        <dbReference type="ARBA" id="ARBA00022525"/>
    </source>
</evidence>
<evidence type="ECO:0000259" key="10">
    <source>
        <dbReference type="Pfam" id="PF13229"/>
    </source>
</evidence>
<organism evidence="11">
    <name type="scientific">Clostridium cellulovorans</name>
    <dbReference type="NCBI Taxonomy" id="1493"/>
    <lineage>
        <taxon>Bacteria</taxon>
        <taxon>Bacillati</taxon>
        <taxon>Bacillota</taxon>
        <taxon>Clostridia</taxon>
        <taxon>Eubacteriales</taxon>
        <taxon>Clostridiaceae</taxon>
        <taxon>Clostridium</taxon>
    </lineage>
</organism>
<reference evidence="11" key="1">
    <citation type="submission" date="2009-04" db="EMBL/GenBank/DDBJ databases">
        <title>Clostridium cellulovorans cellulosomal and noncellulosomal genes.</title>
        <authorList>
            <person name="Tamaru Y."/>
        </authorList>
    </citation>
    <scope>NUCLEOTIDE SEQUENCE</scope>
</reference>
<dbReference type="GO" id="GO:0046872">
    <property type="term" value="F:metal ion binding"/>
    <property type="evidence" value="ECO:0007669"/>
    <property type="project" value="UniProtKB-KW"/>
</dbReference>
<keyword evidence="4" id="KW-0479">Metal-binding</keyword>
<comment type="cofactor">
    <cofactor evidence="1">
        <name>Ca(2+)</name>
        <dbReference type="ChEBI" id="CHEBI:29108"/>
    </cofactor>
</comment>
<evidence type="ECO:0000256" key="6">
    <source>
        <dbReference type="ARBA" id="ARBA00022837"/>
    </source>
</evidence>
<evidence type="ECO:0000256" key="5">
    <source>
        <dbReference type="ARBA" id="ARBA00022729"/>
    </source>
</evidence>
<gene>
    <name evidence="11" type="primary">Pel9B</name>
</gene>
<evidence type="ECO:0000256" key="9">
    <source>
        <dbReference type="SAM" id="SignalP"/>
    </source>
</evidence>
<evidence type="ECO:0000256" key="1">
    <source>
        <dbReference type="ARBA" id="ARBA00001913"/>
    </source>
</evidence>
<sequence length="334" mass="33945">MKKIKTLCMAAALGAVVAGASLIPATSAYAATTINVSSTGTSLSSALSKAKAGDTIVIKGTVKSGAVNVPAGITITGNGTGKIDFSSTSGSSGRGLTIKTNGSTIRDLELYNAADNGIYVEGSSNKFIKLNVHNNKDAGLQFSNGASNNYLSFVYSHHNADAAGENADGFAIKLHSGPGNVLEDCTAEGNSDDGYDLYAAHGAVKFVRCKAIKNGECGGIKGDGNGFKVGGVDNKTSGVAAHLDPLKHTLIDCVADGNLKRGFDRNNQSGVVTMTRCIGKNNAGGNFYFPLNGTPSALGYKVTFGKAIIDSCTSSGGGSNNVTGVTFKGTNTGF</sequence>
<dbReference type="InterPro" id="IPR006626">
    <property type="entry name" value="PbH1"/>
</dbReference>
<keyword evidence="7 11" id="KW-0456">Lyase</keyword>
<dbReference type="EMBL" id="AB499262">
    <property type="protein sequence ID" value="BAV13161.1"/>
    <property type="molecule type" value="Genomic_DNA"/>
</dbReference>
<comment type="similarity">
    <text evidence="8">Belongs to the polysaccharide lyase 9 family.</text>
</comment>
<dbReference type="PANTHER" id="PTHR40088">
    <property type="entry name" value="PECTATE LYASE (EUROFUNG)"/>
    <property type="match status" value="1"/>
</dbReference>
<dbReference type="AlphaFoldDB" id="A0A173N002"/>
<keyword evidence="6" id="KW-0106">Calcium</keyword>
<name>A0A173N002_CLOCL</name>
<dbReference type="GO" id="GO:0005576">
    <property type="term" value="C:extracellular region"/>
    <property type="evidence" value="ECO:0007669"/>
    <property type="project" value="UniProtKB-SubCell"/>
</dbReference>
<evidence type="ECO:0000256" key="4">
    <source>
        <dbReference type="ARBA" id="ARBA00022723"/>
    </source>
</evidence>
<dbReference type="PANTHER" id="PTHR40088:SF1">
    <property type="entry name" value="PECTATE LYASE PEL9"/>
    <property type="match status" value="1"/>
</dbReference>
<feature type="chain" id="PRO_5008010239" evidence="9">
    <location>
        <begin position="31"/>
        <end position="334"/>
    </location>
</feature>
<evidence type="ECO:0000313" key="11">
    <source>
        <dbReference type="EMBL" id="BAV13161.1"/>
    </source>
</evidence>
<proteinExistence type="inferred from homology"/>
<dbReference type="InterPro" id="IPR052052">
    <property type="entry name" value="Polysaccharide_Lyase_9"/>
</dbReference>
<dbReference type="InterPro" id="IPR039448">
    <property type="entry name" value="Beta_helix"/>
</dbReference>
<feature type="signal peptide" evidence="9">
    <location>
        <begin position="1"/>
        <end position="30"/>
    </location>
</feature>
<dbReference type="SMART" id="SM00710">
    <property type="entry name" value="PbH1"/>
    <property type="match status" value="4"/>
</dbReference>
<accession>A0A173N002</accession>
<dbReference type="InterPro" id="IPR011050">
    <property type="entry name" value="Pectin_lyase_fold/virulence"/>
</dbReference>
<keyword evidence="3" id="KW-0964">Secreted</keyword>
<evidence type="ECO:0000256" key="8">
    <source>
        <dbReference type="ARBA" id="ARBA00038263"/>
    </source>
</evidence>
<protein>
    <submittedName>
        <fullName evidence="11">Pectate lyase</fullName>
    </submittedName>
</protein>
<dbReference type="GO" id="GO:0016837">
    <property type="term" value="F:carbon-oxygen lyase activity, acting on polysaccharides"/>
    <property type="evidence" value="ECO:0007669"/>
    <property type="project" value="TreeGrafter"/>
</dbReference>
<dbReference type="Gene3D" id="2.160.20.10">
    <property type="entry name" value="Single-stranded right-handed beta-helix, Pectin lyase-like"/>
    <property type="match status" value="1"/>
</dbReference>
<dbReference type="SUPFAM" id="SSF51126">
    <property type="entry name" value="Pectin lyase-like"/>
    <property type="match status" value="1"/>
</dbReference>
<comment type="subcellular location">
    <subcellularLocation>
        <location evidence="2">Secreted</location>
    </subcellularLocation>
</comment>
<dbReference type="Pfam" id="PF13229">
    <property type="entry name" value="Beta_helix"/>
    <property type="match status" value="1"/>
</dbReference>
<dbReference type="InterPro" id="IPR012334">
    <property type="entry name" value="Pectin_lyas_fold"/>
</dbReference>